<dbReference type="AlphaFoldDB" id="A0A1M7LJA9"/>
<dbReference type="InterPro" id="IPR027417">
    <property type="entry name" value="P-loop_NTPase"/>
</dbReference>
<feature type="binding site" evidence="16">
    <location>
        <begin position="115"/>
        <end position="119"/>
    </location>
    <ligand>
        <name>GTP</name>
        <dbReference type="ChEBI" id="CHEBI:37565"/>
    </ligand>
</feature>
<keyword evidence="7 16" id="KW-0808">Transferase</keyword>
<comment type="similarity">
    <text evidence="3">In the C-terminal section; belongs to the APS kinase family.</text>
</comment>
<dbReference type="InterPro" id="IPR050100">
    <property type="entry name" value="TRAFAC_GTPase_members"/>
</dbReference>
<sequence>MSSLETNALASATEEAVTDYILAQEEKDQLRFLTCGSVDDGKSTLIGRLLYDTKLIFEDQLAALEKDSRRHGTVGEDIDLALLVDGLEAEREQGITIDVAYRFFATDKRKFIVADTPGHEQYTRNMATGASTADLAVLLVDARHGLMVQTRRHAFIASLLGIRHVVLAVNKIDLVDFSEERFNEIRETFEQFASGFDFETLVAIPMSARYGDNVTGRSENMGWYQGQTLLEHLETVQIGEHELNQPFRFPVQWVNRPNLDFRGYSGTIAGGVVKKGDELVVAGSGKTSKVASILTPVGEADAARAGEAVTITLEDEIDISRGDLLADATARPDVADQMAAHLIWMAEDALLPGRSYLMKIGTRSVTATVTEIKHKINVNTFEHVAGKQLELNEIAFCNLAMSAPVAFDPYEANRSTGSFILIDRVTNATVGAGMVWFALRRATNIHWQALDVDKAARAESLGQRPAVLWFTGLSGSGKSTIASIVEKKLHLEGRHTYTLDGDNVRHGLNKDLGFTDADRVENIRRVGEVSRLFVDSGLITLVSFISPFRAERQMARDLLQDGEFIEIFVDTPIEECKKRDPKGLYAKAEAGQIKNFTGIDSPYEVPENPELVLKNFGRDPEDVAEDVIRYLRDNNYLLSPSIVSGGGGI</sequence>
<comment type="function">
    <text evidence="17">Catalyzes the synthesis of activated sulfate.</text>
</comment>
<dbReference type="Pfam" id="PF22594">
    <property type="entry name" value="GTP-eEF1A_C"/>
    <property type="match status" value="1"/>
</dbReference>
<dbReference type="STRING" id="735517.SAMN05444272_3225"/>
<comment type="catalytic activity">
    <reaction evidence="15 16">
        <text>sulfate + ATP + H(+) = adenosine 5'-phosphosulfate + diphosphate</text>
        <dbReference type="Rhea" id="RHEA:18133"/>
        <dbReference type="ChEBI" id="CHEBI:15378"/>
        <dbReference type="ChEBI" id="CHEBI:16189"/>
        <dbReference type="ChEBI" id="CHEBI:30616"/>
        <dbReference type="ChEBI" id="CHEBI:33019"/>
        <dbReference type="ChEBI" id="CHEBI:58243"/>
        <dbReference type="EC" id="2.7.7.4"/>
    </reaction>
</comment>
<comment type="function">
    <text evidence="14">Proposed to provide activated sulfate for transfer to Nod factor. ATP sulfurylase may be the GTPase, regulating ATP sulfurylase activity.</text>
</comment>
<comment type="similarity">
    <text evidence="17">Belongs to the APS kinase family.</text>
</comment>
<feature type="binding site" evidence="16">
    <location>
        <begin position="170"/>
        <end position="173"/>
    </location>
    <ligand>
        <name>GTP</name>
        <dbReference type="ChEBI" id="CHEBI:37565"/>
    </ligand>
</feature>
<dbReference type="CDD" id="cd04095">
    <property type="entry name" value="CysN_NoDQ_III"/>
    <property type="match status" value="1"/>
</dbReference>
<evidence type="ECO:0000313" key="20">
    <source>
        <dbReference type="Proteomes" id="UP000186002"/>
    </source>
</evidence>
<keyword evidence="12 16" id="KW-0342">GTP-binding</keyword>
<dbReference type="GO" id="GO:0003924">
    <property type="term" value="F:GTPase activity"/>
    <property type="evidence" value="ECO:0007669"/>
    <property type="project" value="InterPro"/>
</dbReference>
<comment type="similarity">
    <text evidence="16">Belongs to the TRAFAC class translation factor GTPase superfamily. Classic translation factor GTPase family. CysN/NodQ subfamily.</text>
</comment>
<dbReference type="HAMAP" id="MF_00062">
    <property type="entry name" value="Sulf_adenylyltr_sub1"/>
    <property type="match status" value="1"/>
</dbReference>
<dbReference type="NCBIfam" id="TIGR02034">
    <property type="entry name" value="CysN"/>
    <property type="match status" value="1"/>
</dbReference>
<keyword evidence="20" id="KW-1185">Reference proteome</keyword>
<dbReference type="NCBIfam" id="NF003013">
    <property type="entry name" value="PRK03846.1"/>
    <property type="match status" value="1"/>
</dbReference>
<dbReference type="NCBIfam" id="TIGR00455">
    <property type="entry name" value="apsK"/>
    <property type="match status" value="1"/>
</dbReference>
<dbReference type="SUPFAM" id="SSF50447">
    <property type="entry name" value="Translation proteins"/>
    <property type="match status" value="1"/>
</dbReference>
<dbReference type="GO" id="GO:0005524">
    <property type="term" value="F:ATP binding"/>
    <property type="evidence" value="ECO:0007669"/>
    <property type="project" value="UniProtKB-UniRule"/>
</dbReference>
<dbReference type="Pfam" id="PF01583">
    <property type="entry name" value="APS_kinase"/>
    <property type="match status" value="1"/>
</dbReference>
<evidence type="ECO:0000256" key="12">
    <source>
        <dbReference type="ARBA" id="ARBA00023134"/>
    </source>
</evidence>
<evidence type="ECO:0000256" key="8">
    <source>
        <dbReference type="ARBA" id="ARBA00022695"/>
    </source>
</evidence>
<dbReference type="PROSITE" id="PS00301">
    <property type="entry name" value="G_TR_1"/>
    <property type="match status" value="1"/>
</dbReference>
<evidence type="ECO:0000256" key="14">
    <source>
        <dbReference type="ARBA" id="ARBA00024872"/>
    </source>
</evidence>
<gene>
    <name evidence="16" type="primary">cysN</name>
    <name evidence="17" type="synonym">cysC</name>
    <name evidence="19" type="ORF">SAMN05444272_3225</name>
</gene>
<dbReference type="CDD" id="cd02027">
    <property type="entry name" value="APSK"/>
    <property type="match status" value="1"/>
</dbReference>
<evidence type="ECO:0000256" key="5">
    <source>
        <dbReference type="ARBA" id="ARBA00011760"/>
    </source>
</evidence>
<dbReference type="Proteomes" id="UP000186002">
    <property type="component" value="Unassembled WGS sequence"/>
</dbReference>
<keyword evidence="10 17" id="KW-0418">Kinase</keyword>
<dbReference type="NCBIfam" id="NF003478">
    <property type="entry name" value="PRK05124.1"/>
    <property type="match status" value="1"/>
</dbReference>
<keyword evidence="13" id="KW-0511">Multifunctional enzyme</keyword>
<dbReference type="InterPro" id="IPR031157">
    <property type="entry name" value="G_TR_CS"/>
</dbReference>
<evidence type="ECO:0000256" key="6">
    <source>
        <dbReference type="ARBA" id="ARBA00022458"/>
    </source>
</evidence>
<feature type="domain" description="Tr-type G" evidence="18">
    <location>
        <begin position="27"/>
        <end position="240"/>
    </location>
</feature>
<evidence type="ECO:0000256" key="11">
    <source>
        <dbReference type="ARBA" id="ARBA00022840"/>
    </source>
</evidence>
<dbReference type="SUPFAM" id="SSF50465">
    <property type="entry name" value="EF-Tu/eEF-1alpha/eIF2-gamma C-terminal domain"/>
    <property type="match status" value="1"/>
</dbReference>
<dbReference type="OrthoDB" id="9804504at2"/>
<dbReference type="GO" id="GO:0004781">
    <property type="term" value="F:sulfate adenylyltransferase (ATP) activity"/>
    <property type="evidence" value="ECO:0007669"/>
    <property type="project" value="UniProtKB-UniRule"/>
</dbReference>
<dbReference type="EC" id="2.7.1.25" evidence="17"/>
<feature type="active site" description="Phosphoserine intermediate" evidence="17">
    <location>
        <position position="546"/>
    </location>
</feature>
<dbReference type="GO" id="GO:0005525">
    <property type="term" value="F:GTP binding"/>
    <property type="evidence" value="ECO:0007669"/>
    <property type="project" value="UniProtKB-UniRule"/>
</dbReference>
<proteinExistence type="inferred from homology"/>
<dbReference type="RefSeq" id="WP_073014318.1">
    <property type="nucleotide sequence ID" value="NZ_FRBW01000003.1"/>
</dbReference>
<reference evidence="19 20" key="1">
    <citation type="submission" date="2016-11" db="EMBL/GenBank/DDBJ databases">
        <authorList>
            <person name="Jaros S."/>
            <person name="Januszkiewicz K."/>
            <person name="Wedrychowicz H."/>
        </authorList>
    </citation>
    <scope>NUCLEOTIDE SEQUENCE [LARGE SCALE GENOMIC DNA]</scope>
    <source>
        <strain evidence="19 20">DSM 22153</strain>
    </source>
</reference>
<dbReference type="InterPro" id="IPR044138">
    <property type="entry name" value="CysN_II"/>
</dbReference>
<dbReference type="UniPathway" id="UPA00140">
    <property type="reaction ID" value="UER00204"/>
</dbReference>
<evidence type="ECO:0000256" key="16">
    <source>
        <dbReference type="HAMAP-Rule" id="MF_00062"/>
    </source>
</evidence>
<keyword evidence="9 16" id="KW-0547">Nucleotide-binding</keyword>
<dbReference type="FunFam" id="3.40.50.300:FF:000212">
    <property type="entry name" value="Adenylyl-sulfate kinase"/>
    <property type="match status" value="1"/>
</dbReference>
<feature type="binding site" evidence="17">
    <location>
        <begin position="472"/>
        <end position="479"/>
    </location>
    <ligand>
        <name>ATP</name>
        <dbReference type="ChEBI" id="CHEBI:30616"/>
    </ligand>
</feature>
<dbReference type="SUPFAM" id="SSF52540">
    <property type="entry name" value="P-loop containing nucleoside triphosphate hydrolases"/>
    <property type="match status" value="2"/>
</dbReference>
<dbReference type="InterPro" id="IPR059117">
    <property type="entry name" value="APS_kinase_dom"/>
</dbReference>
<dbReference type="InterPro" id="IPR054696">
    <property type="entry name" value="GTP-eEF1A_C"/>
</dbReference>
<dbReference type="GO" id="GO:0004020">
    <property type="term" value="F:adenylylsulfate kinase activity"/>
    <property type="evidence" value="ECO:0007669"/>
    <property type="project" value="UniProtKB-UniRule"/>
</dbReference>
<comment type="pathway">
    <text evidence="17">Sulfur metabolism; hydrogen sulfide biosynthesis; sulfite from sulfate: step 2/3.</text>
</comment>
<feature type="binding site" evidence="16">
    <location>
        <begin position="36"/>
        <end position="43"/>
    </location>
    <ligand>
        <name>GTP</name>
        <dbReference type="ChEBI" id="CHEBI:37565"/>
    </ligand>
</feature>
<dbReference type="NCBIfam" id="NF004035">
    <property type="entry name" value="PRK05506.1"/>
    <property type="match status" value="1"/>
</dbReference>
<comment type="similarity">
    <text evidence="4">In the N-terminal section; belongs to the TRAFAC class translation factor GTPase superfamily. Classic translation factor GTPase family. CysN/NodQ subfamily.</text>
</comment>
<comment type="pathway">
    <text evidence="16">Sulfur metabolism; hydrogen sulfide biosynthesis; sulfite from sulfate: step 1/3.</text>
</comment>
<dbReference type="EMBL" id="FRBW01000003">
    <property type="protein sequence ID" value="SHM78249.1"/>
    <property type="molecule type" value="Genomic_DNA"/>
</dbReference>
<comment type="catalytic activity">
    <reaction evidence="1 17">
        <text>adenosine 5'-phosphosulfate + ATP = 3'-phosphoadenylyl sulfate + ADP + H(+)</text>
        <dbReference type="Rhea" id="RHEA:24152"/>
        <dbReference type="ChEBI" id="CHEBI:15378"/>
        <dbReference type="ChEBI" id="CHEBI:30616"/>
        <dbReference type="ChEBI" id="CHEBI:58243"/>
        <dbReference type="ChEBI" id="CHEBI:58339"/>
        <dbReference type="ChEBI" id="CHEBI:456216"/>
        <dbReference type="EC" id="2.7.1.25"/>
    </reaction>
</comment>
<dbReference type="HAMAP" id="MF_00065">
    <property type="entry name" value="Adenylyl_sulf_kinase"/>
    <property type="match status" value="1"/>
</dbReference>
<evidence type="ECO:0000256" key="4">
    <source>
        <dbReference type="ARBA" id="ARBA00007237"/>
    </source>
</evidence>
<organism evidence="19 20">
    <name type="scientific">Roseibium suaedae</name>
    <dbReference type="NCBI Taxonomy" id="735517"/>
    <lineage>
        <taxon>Bacteria</taxon>
        <taxon>Pseudomonadati</taxon>
        <taxon>Pseudomonadota</taxon>
        <taxon>Alphaproteobacteria</taxon>
        <taxon>Hyphomicrobiales</taxon>
        <taxon>Stappiaceae</taxon>
        <taxon>Roseibium</taxon>
    </lineage>
</organism>
<evidence type="ECO:0000256" key="13">
    <source>
        <dbReference type="ARBA" id="ARBA00023268"/>
    </source>
</evidence>
<dbReference type="GO" id="GO:0070814">
    <property type="term" value="P:hydrogen sulfide biosynthetic process"/>
    <property type="evidence" value="ECO:0007669"/>
    <property type="project" value="UniProtKB-UniRule"/>
</dbReference>
<dbReference type="InterPro" id="IPR011779">
    <property type="entry name" value="SO4_adenylTrfase_lsu"/>
</dbReference>
<protein>
    <recommendedName>
        <fullName evidence="16 17">Multifunctional fusion protein</fullName>
    </recommendedName>
    <domain>
        <recommendedName>
            <fullName evidence="16">Sulfate adenylyltransferase subunit 1</fullName>
            <ecNumber evidence="16">2.7.7.4</ecNumber>
        </recommendedName>
        <alternativeName>
            <fullName evidence="16">ATP-sulfurylase large subunit</fullName>
        </alternativeName>
        <alternativeName>
            <fullName evidence="16">Sulfate adenylate transferase</fullName>
            <shortName evidence="16">SAT</shortName>
        </alternativeName>
    </domain>
    <domain>
        <recommendedName>
            <fullName evidence="17">Adenylyl-sulfate kinase</fullName>
            <ecNumber evidence="17">2.7.1.25</ecNumber>
        </recommendedName>
        <alternativeName>
            <fullName evidence="17">APS kinase</fullName>
        </alternativeName>
        <alternativeName>
            <fullName evidence="17">ATP adenosine-5'-phosphosulfate 3'-phosphotransferase</fullName>
        </alternativeName>
        <alternativeName>
            <fullName evidence="17">Adenosine-5'-phosphosulfate kinase</fullName>
        </alternativeName>
    </domain>
</protein>
<dbReference type="PRINTS" id="PR00315">
    <property type="entry name" value="ELONGATNFCT"/>
</dbReference>
<evidence type="ECO:0000256" key="9">
    <source>
        <dbReference type="ARBA" id="ARBA00022741"/>
    </source>
</evidence>
<name>A0A1M7LJA9_9HYPH</name>
<dbReference type="InterPro" id="IPR041757">
    <property type="entry name" value="CysN_GTP-bd"/>
</dbReference>
<comment type="function">
    <text evidence="2">APS kinase catalyzes the synthesis of activated sulfate.</text>
</comment>
<dbReference type="InterPro" id="IPR002891">
    <property type="entry name" value="APS"/>
</dbReference>
<keyword evidence="11 16" id="KW-0067">ATP-binding</keyword>
<keyword evidence="8 16" id="KW-0548">Nucleotidyltransferase</keyword>
<comment type="subunit">
    <text evidence="16">Heterodimer composed of CysD, the smaller subunit, and CysN.</text>
</comment>
<accession>A0A1M7LJA9</accession>
<dbReference type="PROSITE" id="PS51722">
    <property type="entry name" value="G_TR_2"/>
    <property type="match status" value="1"/>
</dbReference>
<dbReference type="Gene3D" id="2.40.30.10">
    <property type="entry name" value="Translation factors"/>
    <property type="match status" value="2"/>
</dbReference>
<dbReference type="InterPro" id="IPR000795">
    <property type="entry name" value="T_Tr_GTP-bd_dom"/>
</dbReference>
<evidence type="ECO:0000313" key="19">
    <source>
        <dbReference type="EMBL" id="SHM78249.1"/>
    </source>
</evidence>
<keyword evidence="6" id="KW-0536">Nodulation</keyword>
<dbReference type="InterPro" id="IPR009001">
    <property type="entry name" value="Transl_elong_EF1A/Init_IF2_C"/>
</dbReference>
<evidence type="ECO:0000256" key="2">
    <source>
        <dbReference type="ARBA" id="ARBA00002357"/>
    </source>
</evidence>
<evidence type="ECO:0000256" key="3">
    <source>
        <dbReference type="ARBA" id="ARBA00005438"/>
    </source>
</evidence>
<dbReference type="FunFam" id="3.40.50.300:FF:000119">
    <property type="entry name" value="Sulfate adenylyltransferase subunit 1"/>
    <property type="match status" value="1"/>
</dbReference>
<dbReference type="InterPro" id="IPR044139">
    <property type="entry name" value="CysN_NoDQ_III"/>
</dbReference>
<evidence type="ECO:0000256" key="10">
    <source>
        <dbReference type="ARBA" id="ARBA00022777"/>
    </source>
</evidence>
<evidence type="ECO:0000256" key="17">
    <source>
        <dbReference type="HAMAP-Rule" id="MF_00065"/>
    </source>
</evidence>
<dbReference type="InterPro" id="IPR009000">
    <property type="entry name" value="Transl_B-barrel_sf"/>
</dbReference>
<evidence type="ECO:0000256" key="1">
    <source>
        <dbReference type="ARBA" id="ARBA00001823"/>
    </source>
</evidence>
<dbReference type="CDD" id="cd04166">
    <property type="entry name" value="CysN_ATPS"/>
    <property type="match status" value="1"/>
</dbReference>
<evidence type="ECO:0000256" key="15">
    <source>
        <dbReference type="ARBA" id="ARBA00049370"/>
    </source>
</evidence>
<dbReference type="Gene3D" id="3.40.50.300">
    <property type="entry name" value="P-loop containing nucleotide triphosphate hydrolases"/>
    <property type="match status" value="2"/>
</dbReference>
<dbReference type="EC" id="2.7.7.4" evidence="16"/>
<dbReference type="GO" id="GO:0000103">
    <property type="term" value="P:sulfate assimilation"/>
    <property type="evidence" value="ECO:0007669"/>
    <property type="project" value="UniProtKB-UniRule"/>
</dbReference>
<dbReference type="Pfam" id="PF00009">
    <property type="entry name" value="GTP_EFTU"/>
    <property type="match status" value="1"/>
</dbReference>
<dbReference type="PANTHER" id="PTHR23115">
    <property type="entry name" value="TRANSLATION FACTOR"/>
    <property type="match status" value="1"/>
</dbReference>
<keyword evidence="17" id="KW-0597">Phosphoprotein</keyword>
<evidence type="ECO:0000256" key="7">
    <source>
        <dbReference type="ARBA" id="ARBA00022679"/>
    </source>
</evidence>
<comment type="function">
    <text evidence="16">With CysD forms the ATP sulfurylase (ATPS) that catalyzes the adenylation of sulfate producing adenosine 5'-phosphosulfate (APS) and diphosphate, the first enzymatic step in sulfur assimilation pathway. APS synthesis involves the formation of a high-energy phosphoric-sulfuric acid anhydride bond driven by GTP hydrolysis by CysN coupled to ATP hydrolysis by CysD.</text>
</comment>
<dbReference type="CDD" id="cd03695">
    <property type="entry name" value="CysN_NodQ_II"/>
    <property type="match status" value="1"/>
</dbReference>
<comment type="subunit">
    <text evidence="5">Sulfate-activating enzymes, NodP and NodQ, may be physically associated.</text>
</comment>
<evidence type="ECO:0000259" key="18">
    <source>
        <dbReference type="PROSITE" id="PS51722"/>
    </source>
</evidence>